<proteinExistence type="predicted"/>
<dbReference type="AlphaFoldDB" id="A0A2A9FEI8"/>
<dbReference type="RefSeq" id="WP_098513115.1">
    <property type="nucleotide sequence ID" value="NZ_JBIAKZ010000001.1"/>
</dbReference>
<evidence type="ECO:0000313" key="2">
    <source>
        <dbReference type="Proteomes" id="UP000243542"/>
    </source>
</evidence>
<sequence>MAHPWFGEHRFIPAGSVGRIRDILRSETRDTGWPYQEYLPGAPFALPRSSYAELFRVGTALLDLLRRTVLAVAPTADARLAALGADRRDHPLFLDNAVLEERYADCFARPDVVVGPKGPIFLGFNVGGGFGGVVEAHCRYRAWRRLYGRSGGSLPFHYHDPFVARADVFADICEELALPFRLAWVGSLREHMEYPDSSRYFDLETAFLSKRGFEARYFEPEDLDEVWDCAPAHRYPLGLRHLNVPDLEILGISVEPVRRALKNGCLLLSTQTAALFGNKVTLGLLSEGRPWLSTAERAVVNHYVPWTRVLADRRTHRDGQDVDLLPFVLRRQHALVLKRGTGSGVVHGQSVTADGWHEAVAAAVGEGGWVVQDLVSAQPYPLPMISDDGNGPSMAKVVPVFGPFLFGRRPGGMLVRFFATGEAGIARVTGRIPFHNVVVTV</sequence>
<evidence type="ECO:0008006" key="3">
    <source>
        <dbReference type="Google" id="ProtNLM"/>
    </source>
</evidence>
<accession>A0A2A9FEI8</accession>
<evidence type="ECO:0000313" key="1">
    <source>
        <dbReference type="EMBL" id="PFG49161.1"/>
    </source>
</evidence>
<organism evidence="1 2">
    <name type="scientific">Amycolatopsis sulphurea</name>
    <dbReference type="NCBI Taxonomy" id="76022"/>
    <lineage>
        <taxon>Bacteria</taxon>
        <taxon>Bacillati</taxon>
        <taxon>Actinomycetota</taxon>
        <taxon>Actinomycetes</taxon>
        <taxon>Pseudonocardiales</taxon>
        <taxon>Pseudonocardiaceae</taxon>
        <taxon>Amycolatopsis</taxon>
    </lineage>
</organism>
<reference evidence="1 2" key="1">
    <citation type="submission" date="2017-10" db="EMBL/GenBank/DDBJ databases">
        <title>Sequencing the genomes of 1000 actinobacteria strains.</title>
        <authorList>
            <person name="Klenk H.-P."/>
        </authorList>
    </citation>
    <scope>NUCLEOTIDE SEQUENCE [LARGE SCALE GENOMIC DNA]</scope>
    <source>
        <strain evidence="1 2">DSM 46092</strain>
    </source>
</reference>
<protein>
    <recommendedName>
        <fullName evidence="3">Circularly permuted ATP-grasp superfamily protein</fullName>
    </recommendedName>
</protein>
<name>A0A2A9FEI8_9PSEU</name>
<comment type="caution">
    <text evidence="1">The sequence shown here is derived from an EMBL/GenBank/DDBJ whole genome shotgun (WGS) entry which is preliminary data.</text>
</comment>
<gene>
    <name evidence="1" type="ORF">ATK36_4294</name>
</gene>
<dbReference type="EMBL" id="PDJK01000002">
    <property type="protein sequence ID" value="PFG49161.1"/>
    <property type="molecule type" value="Genomic_DNA"/>
</dbReference>
<dbReference type="Proteomes" id="UP000243542">
    <property type="component" value="Unassembled WGS sequence"/>
</dbReference>
<dbReference type="SUPFAM" id="SSF56059">
    <property type="entry name" value="Glutathione synthetase ATP-binding domain-like"/>
    <property type="match status" value="1"/>
</dbReference>
<keyword evidence="2" id="KW-1185">Reference proteome</keyword>